<evidence type="ECO:0000259" key="1">
    <source>
        <dbReference type="Pfam" id="PF10615"/>
    </source>
</evidence>
<dbReference type="AlphaFoldDB" id="A0A840P0S5"/>
<protein>
    <recommendedName>
        <fullName evidence="1">DUF2470 domain-containing protein</fullName>
    </recommendedName>
</protein>
<dbReference type="SUPFAM" id="SSF50475">
    <property type="entry name" value="FMN-binding split barrel"/>
    <property type="match status" value="1"/>
</dbReference>
<dbReference type="EMBL" id="JACHGN010000003">
    <property type="protein sequence ID" value="MBB5132066.1"/>
    <property type="molecule type" value="Genomic_DNA"/>
</dbReference>
<sequence>MPLVAPPIPERVRTLAATAVPTHVSLAGSPRPAVPARGGVDRAGRPVLLLPEEHPLYAVEPQTVATVDLIATRELAGAARPRGMLKAQGWLEPVPAADVRRSAVAIAETCPDEGLFAAVEAAAAELDGDSPAPGTPRLLRMDIGQVIYLVGQESGVLDAEEYLGAAPDPLMAAAEAMIRHVNGCHREQLAHAVAHLAGPLDGEVWIWELDRYGVTVRVGLADPTLIRLPWSRPVATQRGLESALHGLIQHAQT</sequence>
<dbReference type="Pfam" id="PF10615">
    <property type="entry name" value="DUF2470"/>
    <property type="match status" value="1"/>
</dbReference>
<reference evidence="2 3" key="1">
    <citation type="submission" date="2020-08" db="EMBL/GenBank/DDBJ databases">
        <title>Genomic Encyclopedia of Type Strains, Phase IV (KMG-IV): sequencing the most valuable type-strain genomes for metagenomic binning, comparative biology and taxonomic classification.</title>
        <authorList>
            <person name="Goeker M."/>
        </authorList>
    </citation>
    <scope>NUCLEOTIDE SEQUENCE [LARGE SCALE GENOMIC DNA]</scope>
    <source>
        <strain evidence="2 3">DSM 45615</strain>
    </source>
</reference>
<comment type="caution">
    <text evidence="2">The sequence shown here is derived from an EMBL/GenBank/DDBJ whole genome shotgun (WGS) entry which is preliminary data.</text>
</comment>
<dbReference type="RefSeq" id="WP_185048855.1">
    <property type="nucleotide sequence ID" value="NZ_BAABIX010000027.1"/>
</dbReference>
<gene>
    <name evidence="2" type="ORF">HNP84_001779</name>
</gene>
<evidence type="ECO:0000313" key="3">
    <source>
        <dbReference type="Proteomes" id="UP000578449"/>
    </source>
</evidence>
<proteinExistence type="predicted"/>
<dbReference type="PANTHER" id="PTHR13343:SF17">
    <property type="entry name" value="CELLULAR REPRESSOR OF E1A-STIMULATED GENES, ISOFORM A"/>
    <property type="match status" value="1"/>
</dbReference>
<feature type="domain" description="DUF2470" evidence="1">
    <location>
        <begin position="175"/>
        <end position="244"/>
    </location>
</feature>
<organism evidence="2 3">
    <name type="scientific">Thermocatellispora tengchongensis</name>
    <dbReference type="NCBI Taxonomy" id="1073253"/>
    <lineage>
        <taxon>Bacteria</taxon>
        <taxon>Bacillati</taxon>
        <taxon>Actinomycetota</taxon>
        <taxon>Actinomycetes</taxon>
        <taxon>Streptosporangiales</taxon>
        <taxon>Streptosporangiaceae</taxon>
        <taxon>Thermocatellispora</taxon>
    </lineage>
</organism>
<accession>A0A840P0S5</accession>
<evidence type="ECO:0000313" key="2">
    <source>
        <dbReference type="EMBL" id="MBB5132066.1"/>
    </source>
</evidence>
<name>A0A840P0S5_9ACTN</name>
<dbReference type="Gene3D" id="3.20.180.10">
    <property type="entry name" value="PNP-oxidase-like"/>
    <property type="match status" value="1"/>
</dbReference>
<dbReference type="InterPro" id="IPR037119">
    <property type="entry name" value="Haem_oxidase_HugZ-like_sf"/>
</dbReference>
<dbReference type="Proteomes" id="UP000578449">
    <property type="component" value="Unassembled WGS sequence"/>
</dbReference>
<dbReference type="PANTHER" id="PTHR13343">
    <property type="entry name" value="CREG1 PROTEIN"/>
    <property type="match status" value="1"/>
</dbReference>
<keyword evidence="3" id="KW-1185">Reference proteome</keyword>
<dbReference type="InterPro" id="IPR019595">
    <property type="entry name" value="DUF2470"/>
</dbReference>